<accession>L7MME7</accession>
<organism evidence="3">
    <name type="scientific">Rhipicephalus pulchellus</name>
    <name type="common">Yellow backed tick</name>
    <name type="synonym">Dermacentor pulchellus</name>
    <dbReference type="NCBI Taxonomy" id="72859"/>
    <lineage>
        <taxon>Eukaryota</taxon>
        <taxon>Metazoa</taxon>
        <taxon>Ecdysozoa</taxon>
        <taxon>Arthropoda</taxon>
        <taxon>Chelicerata</taxon>
        <taxon>Arachnida</taxon>
        <taxon>Acari</taxon>
        <taxon>Parasitiformes</taxon>
        <taxon>Ixodida</taxon>
        <taxon>Ixodoidea</taxon>
        <taxon>Ixodidae</taxon>
        <taxon>Rhipicephalinae</taxon>
        <taxon>Rhipicephalus</taxon>
        <taxon>Rhipicephalus</taxon>
    </lineage>
</organism>
<keyword evidence="2" id="KW-0472">Membrane</keyword>
<evidence type="ECO:0000256" key="1">
    <source>
        <dbReference type="SAM" id="MobiDB-lite"/>
    </source>
</evidence>
<proteinExistence type="evidence at transcript level"/>
<keyword evidence="2" id="KW-0812">Transmembrane</keyword>
<reference evidence="3" key="2">
    <citation type="journal article" date="2015" name="J. Proteomics">
        <title>Sexual differences in the sialomes of the zebra tick, Rhipicephalus pulchellus.</title>
        <authorList>
            <person name="Tan A.W."/>
            <person name="Francischetti I.M."/>
            <person name="Slovak M."/>
            <person name="Kini R.M."/>
            <person name="Ribeiro J.M."/>
        </authorList>
    </citation>
    <scope>NUCLEOTIDE SEQUENCE</scope>
    <source>
        <tissue evidence="3">Salivary gland</tissue>
    </source>
</reference>
<feature type="transmembrane region" description="Helical" evidence="2">
    <location>
        <begin position="155"/>
        <end position="178"/>
    </location>
</feature>
<feature type="transmembrane region" description="Helical" evidence="2">
    <location>
        <begin position="126"/>
        <end position="143"/>
    </location>
</feature>
<evidence type="ECO:0000256" key="2">
    <source>
        <dbReference type="SAM" id="Phobius"/>
    </source>
</evidence>
<sequence>MPREMSATTAKTFMVGLVMRPPGGSETHGQRTVAAETAEWAAESTEQTSVAGARETRVAEAHSAVTAAHSAHLAVSAAHSAHSAELGLGVGQGRERAPGAGGLHQHRRQQLHTPAGGRITKPTMKVFAVVALISLGIQAEAFYGGSFSSGWGSGLYGGGLFGSGLSGFYGGGLGSGLYGGGLL</sequence>
<feature type="region of interest" description="Disordered" evidence="1">
    <location>
        <begin position="97"/>
        <end position="117"/>
    </location>
</feature>
<protein>
    <submittedName>
        <fullName evidence="3">Uncharacterized protein</fullName>
    </submittedName>
</protein>
<feature type="non-terminal residue" evidence="3">
    <location>
        <position position="183"/>
    </location>
</feature>
<keyword evidence="2" id="KW-1133">Transmembrane helix</keyword>
<dbReference type="AlphaFoldDB" id="L7MME7"/>
<dbReference type="EMBL" id="GACK01000426">
    <property type="protein sequence ID" value="JAA64608.1"/>
    <property type="molecule type" value="mRNA"/>
</dbReference>
<reference evidence="3" key="1">
    <citation type="submission" date="2012-11" db="EMBL/GenBank/DDBJ databases">
        <authorList>
            <person name="Lucero-Rivera Y.E."/>
            <person name="Tovar-Ramirez D."/>
        </authorList>
    </citation>
    <scope>NUCLEOTIDE SEQUENCE</scope>
    <source>
        <tissue evidence="3">Salivary gland</tissue>
    </source>
</reference>
<name>L7MME7_RHIPC</name>
<evidence type="ECO:0000313" key="3">
    <source>
        <dbReference type="EMBL" id="JAA64608.1"/>
    </source>
</evidence>